<accession>A0A5N6U9M0</accession>
<dbReference type="PROSITE" id="PS50048">
    <property type="entry name" value="ZN2_CY6_FUNGAL_2"/>
    <property type="match status" value="1"/>
</dbReference>
<organism evidence="8 9">
    <name type="scientific">Aspergillus avenaceus</name>
    <dbReference type="NCBI Taxonomy" id="36643"/>
    <lineage>
        <taxon>Eukaryota</taxon>
        <taxon>Fungi</taxon>
        <taxon>Dikarya</taxon>
        <taxon>Ascomycota</taxon>
        <taxon>Pezizomycotina</taxon>
        <taxon>Eurotiomycetes</taxon>
        <taxon>Eurotiomycetidae</taxon>
        <taxon>Eurotiales</taxon>
        <taxon>Aspergillaceae</taxon>
        <taxon>Aspergillus</taxon>
        <taxon>Aspergillus subgen. Circumdati</taxon>
    </lineage>
</organism>
<gene>
    <name evidence="8" type="ORF">BDV25DRAFT_135052</name>
</gene>
<dbReference type="GO" id="GO:0000981">
    <property type="term" value="F:DNA-binding transcription factor activity, RNA polymerase II-specific"/>
    <property type="evidence" value="ECO:0007669"/>
    <property type="project" value="InterPro"/>
</dbReference>
<keyword evidence="4" id="KW-0804">Transcription</keyword>
<dbReference type="InterPro" id="IPR021858">
    <property type="entry name" value="Fun_TF"/>
</dbReference>
<dbReference type="AlphaFoldDB" id="A0A5N6U9M0"/>
<evidence type="ECO:0000256" key="6">
    <source>
        <dbReference type="SAM" id="MobiDB-lite"/>
    </source>
</evidence>
<feature type="domain" description="Zn(2)-C6 fungal-type" evidence="7">
    <location>
        <begin position="25"/>
        <end position="55"/>
    </location>
</feature>
<feature type="region of interest" description="Disordered" evidence="6">
    <location>
        <begin position="75"/>
        <end position="137"/>
    </location>
</feature>
<evidence type="ECO:0000256" key="2">
    <source>
        <dbReference type="ARBA" id="ARBA00023015"/>
    </source>
</evidence>
<dbReference type="PANTHER" id="PTHR37534">
    <property type="entry name" value="TRANSCRIPTIONAL ACTIVATOR PROTEIN UGA3"/>
    <property type="match status" value="1"/>
</dbReference>
<dbReference type="InterPro" id="IPR001138">
    <property type="entry name" value="Zn2Cys6_DnaBD"/>
</dbReference>
<evidence type="ECO:0000259" key="7">
    <source>
        <dbReference type="PROSITE" id="PS50048"/>
    </source>
</evidence>
<dbReference type="Pfam" id="PF00172">
    <property type="entry name" value="Zn_clus"/>
    <property type="match status" value="1"/>
</dbReference>
<feature type="region of interest" description="Disordered" evidence="6">
    <location>
        <begin position="1"/>
        <end position="22"/>
    </location>
</feature>
<dbReference type="InterPro" id="IPR036864">
    <property type="entry name" value="Zn2-C6_fun-type_DNA-bd_sf"/>
</dbReference>
<evidence type="ECO:0000313" key="9">
    <source>
        <dbReference type="Proteomes" id="UP000325780"/>
    </source>
</evidence>
<dbReference type="OrthoDB" id="4356994at2759"/>
<dbReference type="Gene3D" id="4.10.240.10">
    <property type="entry name" value="Zn(2)-C6 fungal-type DNA-binding domain"/>
    <property type="match status" value="1"/>
</dbReference>
<protein>
    <recommendedName>
        <fullName evidence="7">Zn(2)-C6 fungal-type domain-containing protein</fullName>
    </recommendedName>
</protein>
<evidence type="ECO:0000256" key="4">
    <source>
        <dbReference type="ARBA" id="ARBA00023163"/>
    </source>
</evidence>
<dbReference type="GO" id="GO:0003677">
    <property type="term" value="F:DNA binding"/>
    <property type="evidence" value="ECO:0007669"/>
    <property type="project" value="UniProtKB-KW"/>
</dbReference>
<keyword evidence="2" id="KW-0805">Transcription regulation</keyword>
<dbReference type="GO" id="GO:0008270">
    <property type="term" value="F:zinc ion binding"/>
    <property type="evidence" value="ECO:0007669"/>
    <property type="project" value="InterPro"/>
</dbReference>
<dbReference type="PANTHER" id="PTHR37534:SF46">
    <property type="entry name" value="ZN(II)2CYS6 TRANSCRIPTION FACTOR (EUROFUNG)"/>
    <property type="match status" value="1"/>
</dbReference>
<feature type="compositionally biased region" description="Polar residues" evidence="6">
    <location>
        <begin position="124"/>
        <end position="136"/>
    </location>
</feature>
<dbReference type="Proteomes" id="UP000325780">
    <property type="component" value="Unassembled WGS sequence"/>
</dbReference>
<reference evidence="8 9" key="1">
    <citation type="submission" date="2019-04" db="EMBL/GenBank/DDBJ databases">
        <title>Friends and foes A comparative genomics study of 23 Aspergillus species from section Flavi.</title>
        <authorList>
            <consortium name="DOE Joint Genome Institute"/>
            <person name="Kjaerbolling I."/>
            <person name="Vesth T."/>
            <person name="Frisvad J.C."/>
            <person name="Nybo J.L."/>
            <person name="Theobald S."/>
            <person name="Kildgaard S."/>
            <person name="Isbrandt T."/>
            <person name="Kuo A."/>
            <person name="Sato A."/>
            <person name="Lyhne E.K."/>
            <person name="Kogle M.E."/>
            <person name="Wiebenga A."/>
            <person name="Kun R.S."/>
            <person name="Lubbers R.J."/>
            <person name="Makela M.R."/>
            <person name="Barry K."/>
            <person name="Chovatia M."/>
            <person name="Clum A."/>
            <person name="Daum C."/>
            <person name="Haridas S."/>
            <person name="He G."/>
            <person name="LaButti K."/>
            <person name="Lipzen A."/>
            <person name="Mondo S."/>
            <person name="Riley R."/>
            <person name="Salamov A."/>
            <person name="Simmons B.A."/>
            <person name="Magnuson J.K."/>
            <person name="Henrissat B."/>
            <person name="Mortensen U.H."/>
            <person name="Larsen T.O."/>
            <person name="Devries R.P."/>
            <person name="Grigoriev I.V."/>
            <person name="Machida M."/>
            <person name="Baker S.E."/>
            <person name="Andersen M.R."/>
        </authorList>
    </citation>
    <scope>NUCLEOTIDE SEQUENCE [LARGE SCALE GENOMIC DNA]</scope>
    <source>
        <strain evidence="8 9">IBT 18842</strain>
    </source>
</reference>
<evidence type="ECO:0000256" key="5">
    <source>
        <dbReference type="ARBA" id="ARBA00023242"/>
    </source>
</evidence>
<dbReference type="Pfam" id="PF11951">
    <property type="entry name" value="Fungal_trans_2"/>
    <property type="match status" value="1"/>
</dbReference>
<dbReference type="SUPFAM" id="SSF57701">
    <property type="entry name" value="Zn2/Cys6 DNA-binding domain"/>
    <property type="match status" value="1"/>
</dbReference>
<evidence type="ECO:0000313" key="8">
    <source>
        <dbReference type="EMBL" id="KAE8155305.1"/>
    </source>
</evidence>
<dbReference type="GO" id="GO:0009893">
    <property type="term" value="P:positive regulation of metabolic process"/>
    <property type="evidence" value="ECO:0007669"/>
    <property type="project" value="UniProtKB-ARBA"/>
</dbReference>
<dbReference type="SMART" id="SM00066">
    <property type="entry name" value="GAL4"/>
    <property type="match status" value="1"/>
</dbReference>
<feature type="compositionally biased region" description="Basic residues" evidence="6">
    <location>
        <begin position="10"/>
        <end position="22"/>
    </location>
</feature>
<keyword evidence="3" id="KW-0238">DNA-binding</keyword>
<comment type="subcellular location">
    <subcellularLocation>
        <location evidence="1">Nucleus</location>
    </subcellularLocation>
</comment>
<keyword evidence="9" id="KW-1185">Reference proteome</keyword>
<keyword evidence="5" id="KW-0539">Nucleus</keyword>
<evidence type="ECO:0000256" key="1">
    <source>
        <dbReference type="ARBA" id="ARBA00004123"/>
    </source>
</evidence>
<dbReference type="GO" id="GO:0005634">
    <property type="term" value="C:nucleus"/>
    <property type="evidence" value="ECO:0007669"/>
    <property type="project" value="UniProtKB-SubCell"/>
</dbReference>
<dbReference type="CDD" id="cd00067">
    <property type="entry name" value="GAL4"/>
    <property type="match status" value="1"/>
</dbReference>
<dbReference type="PRINTS" id="PR00755">
    <property type="entry name" value="AFLATOXINBRP"/>
</dbReference>
<proteinExistence type="predicted"/>
<name>A0A5N6U9M0_ASPAV</name>
<dbReference type="EMBL" id="ML742023">
    <property type="protein sequence ID" value="KAE8155305.1"/>
    <property type="molecule type" value="Genomic_DNA"/>
</dbReference>
<sequence>MDESDVFSARSRRKRVERGKRSKNGCRTCVSKRVKCGEERPFCQRCVRLQLACEWTLPRPSLSSRRRGLGPIKHRHGQAWTPPSILPNLKPPDQLPDTSNAGLDFMEGGLYSPSSDDGKRESAETPSNSLDLSESAASPRLYESSPLASFGFPFAQHVETPSSFIPLPTPAELEDEVQEIPRNITHLCKPTPLNSAGLPVSTIPNISATQSPSTFGASPLNNWARCITSTGTDDNSALCFHRMVFAPLKSTRSVANSAQSLFINYAIDKNMALHFLLAVAHSELALYYGNGLSLPRESYAHFDRGSKLLCHAPHPRRPADHINMMLSFLYMYMFWMRRDPLVPQKLQELSRVVVDYVQTHDVDAFCTNDDVDLFSEHLSSTGPSIPDQVLLARIFTYLYDRDSYCSFFGCGGSFATYVNVDLSKVRKIWTLSRTIFLWFPGDNTDGAFPEIYEASVLDLYFKLITMHHEINIYSQNGREYRRDAKQQLWLHLNELKCEYSSTFSLVIHREAQSTQPSLMACVTVAIFYALQIYLHRSRDSVFGTDPICYEVRQALSRLVVAAYQAVATGPVQLLERFQWSLFIAGIETRDPVHKEWLANHIFDPGLKSAFKAVQGAKEQSKVTMETVRRMTGGKLW</sequence>
<evidence type="ECO:0000256" key="3">
    <source>
        <dbReference type="ARBA" id="ARBA00023125"/>
    </source>
</evidence>